<dbReference type="EMBL" id="KV426466">
    <property type="protein sequence ID" value="KZV80589.1"/>
    <property type="molecule type" value="Genomic_DNA"/>
</dbReference>
<feature type="region of interest" description="Disordered" evidence="1">
    <location>
        <begin position="523"/>
        <end position="566"/>
    </location>
</feature>
<dbReference type="OrthoDB" id="10677300at2759"/>
<feature type="compositionally biased region" description="Low complexity" evidence="1">
    <location>
        <begin position="57"/>
        <end position="67"/>
    </location>
</feature>
<feature type="compositionally biased region" description="Low complexity" evidence="1">
    <location>
        <begin position="531"/>
        <end position="556"/>
    </location>
</feature>
<dbReference type="InParanoid" id="A0A165Z9G3"/>
<protein>
    <submittedName>
        <fullName evidence="2">Uncharacterized protein</fullName>
    </submittedName>
</protein>
<sequence>MTNPKKDGDNTSKPNTAPAGKQNVREPATPPPTPLTFFSGQGPAAQTPTAAELGLLPPSSAPTTTQPAPAPAHDGAALSTVDTPAAPDTATATAPGSGTAVPAVAPSPVTTPVRRQPSRRNASQQDVAAADSSPSKGKKGAAKPDKNAPREDALQAGQDAAHTQLVDHTRRIDALDRELTAGMARSKAQHSATTKTVADLTKRTVETETKLDAVGAGLDDIAASFEGLANEWETLKDRIAHDQRDGGAGGTSLAAGMSDIQNQLDALQANFLDATETLASLQYAMHESSRLDADRDNTLQTALNMASAAMDTVNELKRALARSERRDQPSSSRSDAHTERRSSRRHDRPESDSEATADRAPKVPRHSGVGDVAGSRGAEHPLQSYVSYPIGSARTESRDEYYRAGTRPPSAIDPTPPTEPAVPCPEGACFIRLGASRTVTTIAFGRRNESHVALSLVSQWAATIDPTGGIPAPIRVHCPPGLADNFRIFEFNSHADLVTFVNAWQRRPDALQPVIATPISDPTAAAATTQSGPALGLLPPSGPSSGSSARRPSGPANKDPNGRRPF</sequence>
<accession>A0A165Z9G3</accession>
<proteinExistence type="predicted"/>
<reference evidence="2 3" key="1">
    <citation type="journal article" date="2016" name="Mol. Biol. Evol.">
        <title>Comparative Genomics of Early-Diverging Mushroom-Forming Fungi Provides Insights into the Origins of Lignocellulose Decay Capabilities.</title>
        <authorList>
            <person name="Nagy L.G."/>
            <person name="Riley R."/>
            <person name="Tritt A."/>
            <person name="Adam C."/>
            <person name="Daum C."/>
            <person name="Floudas D."/>
            <person name="Sun H."/>
            <person name="Yadav J.S."/>
            <person name="Pangilinan J."/>
            <person name="Larsson K.H."/>
            <person name="Matsuura K."/>
            <person name="Barry K."/>
            <person name="Labutti K."/>
            <person name="Kuo R."/>
            <person name="Ohm R.A."/>
            <person name="Bhattacharya S.S."/>
            <person name="Shirouzu T."/>
            <person name="Yoshinaga Y."/>
            <person name="Martin F.M."/>
            <person name="Grigoriev I.V."/>
            <person name="Hibbett D.S."/>
        </authorList>
    </citation>
    <scope>NUCLEOTIDE SEQUENCE [LARGE SCALE GENOMIC DNA]</scope>
    <source>
        <strain evidence="2 3">HHB12029</strain>
    </source>
</reference>
<keyword evidence="3" id="KW-1185">Reference proteome</keyword>
<dbReference type="Proteomes" id="UP000077266">
    <property type="component" value="Unassembled WGS sequence"/>
</dbReference>
<feature type="compositionally biased region" description="Low complexity" evidence="1">
    <location>
        <begin position="79"/>
        <end position="113"/>
    </location>
</feature>
<feature type="compositionally biased region" description="Basic and acidic residues" evidence="1">
    <location>
        <begin position="1"/>
        <end position="10"/>
    </location>
</feature>
<feature type="region of interest" description="Disordered" evidence="1">
    <location>
        <begin position="1"/>
        <end position="168"/>
    </location>
</feature>
<feature type="compositionally biased region" description="Basic and acidic residues" evidence="1">
    <location>
        <begin position="142"/>
        <end position="153"/>
    </location>
</feature>
<feature type="compositionally biased region" description="Low complexity" evidence="1">
    <location>
        <begin position="122"/>
        <end position="135"/>
    </location>
</feature>
<dbReference type="AlphaFoldDB" id="A0A165Z9G3"/>
<evidence type="ECO:0000313" key="2">
    <source>
        <dbReference type="EMBL" id="KZV80589.1"/>
    </source>
</evidence>
<feature type="compositionally biased region" description="Basic and acidic residues" evidence="1">
    <location>
        <begin position="319"/>
        <end position="361"/>
    </location>
</feature>
<feature type="region of interest" description="Disordered" evidence="1">
    <location>
        <begin position="319"/>
        <end position="420"/>
    </location>
</feature>
<evidence type="ECO:0000313" key="3">
    <source>
        <dbReference type="Proteomes" id="UP000077266"/>
    </source>
</evidence>
<name>A0A165Z9G3_EXIGL</name>
<organism evidence="2 3">
    <name type="scientific">Exidia glandulosa HHB12029</name>
    <dbReference type="NCBI Taxonomy" id="1314781"/>
    <lineage>
        <taxon>Eukaryota</taxon>
        <taxon>Fungi</taxon>
        <taxon>Dikarya</taxon>
        <taxon>Basidiomycota</taxon>
        <taxon>Agaricomycotina</taxon>
        <taxon>Agaricomycetes</taxon>
        <taxon>Auriculariales</taxon>
        <taxon>Exidiaceae</taxon>
        <taxon>Exidia</taxon>
    </lineage>
</organism>
<gene>
    <name evidence="2" type="ORF">EXIGLDRAFT_705003</name>
</gene>
<evidence type="ECO:0000256" key="1">
    <source>
        <dbReference type="SAM" id="MobiDB-lite"/>
    </source>
</evidence>